<evidence type="ECO:0000256" key="3">
    <source>
        <dbReference type="ARBA" id="ARBA00022598"/>
    </source>
</evidence>
<evidence type="ECO:0000256" key="1">
    <source>
        <dbReference type="ARBA" id="ARBA00008226"/>
    </source>
</evidence>
<keyword evidence="5 11" id="KW-0547">Nucleotide-binding</keyword>
<evidence type="ECO:0000259" key="12">
    <source>
        <dbReference type="PROSITE" id="PS50860"/>
    </source>
</evidence>
<dbReference type="EC" id="6.1.1.7" evidence="11"/>
<keyword evidence="6 11" id="KW-0862">Zinc</keyword>
<dbReference type="InterPro" id="IPR018164">
    <property type="entry name" value="Ala-tRNA-synth_IIc_N"/>
</dbReference>
<keyword evidence="10 11" id="KW-0030">Aminoacyl-tRNA synthetase</keyword>
<dbReference type="Proteomes" id="UP000029643">
    <property type="component" value="Unassembled WGS sequence"/>
</dbReference>
<dbReference type="PANTHER" id="PTHR11777">
    <property type="entry name" value="ALANYL-TRNA SYNTHETASE"/>
    <property type="match status" value="1"/>
</dbReference>
<comment type="caution">
    <text evidence="13">The sequence shown here is derived from an EMBL/GenBank/DDBJ whole genome shotgun (WGS) entry which is preliminary data.</text>
</comment>
<evidence type="ECO:0000313" key="14">
    <source>
        <dbReference type="Proteomes" id="UP000029643"/>
    </source>
</evidence>
<dbReference type="STRING" id="221126.SAMN04489722_103536"/>
<keyword evidence="8 11" id="KW-0694">RNA-binding</keyword>
<dbReference type="SUPFAM" id="SSF55186">
    <property type="entry name" value="ThrRS/AlaRS common domain"/>
    <property type="match status" value="1"/>
</dbReference>
<keyword evidence="7 11" id="KW-0067">ATP-binding</keyword>
<dbReference type="SUPFAM" id="SSF50447">
    <property type="entry name" value="Translation proteins"/>
    <property type="match status" value="1"/>
</dbReference>
<evidence type="ECO:0000256" key="8">
    <source>
        <dbReference type="ARBA" id="ARBA00022884"/>
    </source>
</evidence>
<reference evidence="13 14" key="1">
    <citation type="journal article" date="2014" name="Genome Announc.">
        <title>Draft Genome Sequences of Marine Flavobacterium Algibacter lectus Strains SS8 and NR4.</title>
        <authorList>
            <person name="Takatani N."/>
            <person name="Nakanishi M."/>
            <person name="Meirelles P."/>
            <person name="Mino S."/>
            <person name="Suda W."/>
            <person name="Oshima K."/>
            <person name="Hattori M."/>
            <person name="Ohkuma M."/>
            <person name="Hosokawa M."/>
            <person name="Miyashita K."/>
            <person name="Thompson F.L."/>
            <person name="Niwa A."/>
            <person name="Sawabe T."/>
            <person name="Sawabe T."/>
        </authorList>
    </citation>
    <scope>NUCLEOTIDE SEQUENCE [LARGE SCALE GENOMIC DNA]</scope>
    <source>
        <strain evidence="14">JCM19274</strain>
    </source>
</reference>
<dbReference type="HAMAP" id="MF_00036_B">
    <property type="entry name" value="Ala_tRNA_synth_B"/>
    <property type="match status" value="1"/>
</dbReference>
<evidence type="ECO:0000256" key="4">
    <source>
        <dbReference type="ARBA" id="ARBA00022723"/>
    </source>
</evidence>
<dbReference type="Pfam" id="PF02272">
    <property type="entry name" value="DHHA1"/>
    <property type="match status" value="1"/>
</dbReference>
<dbReference type="FunFam" id="3.30.980.10:FF:000004">
    <property type="entry name" value="Alanine--tRNA ligase, cytoplasmic"/>
    <property type="match status" value="1"/>
</dbReference>
<feature type="domain" description="Alanyl-transfer RNA synthetases family profile" evidence="12">
    <location>
        <begin position="1"/>
        <end position="508"/>
    </location>
</feature>
<name>A0A090WRZ1_9FLAO</name>
<dbReference type="GO" id="GO:0005737">
    <property type="term" value="C:cytoplasm"/>
    <property type="evidence" value="ECO:0007669"/>
    <property type="project" value="UniProtKB-SubCell"/>
</dbReference>
<dbReference type="InterPro" id="IPR018163">
    <property type="entry name" value="Thr/Ala-tRNA-synth_IIc_edit"/>
</dbReference>
<organism evidence="13 14">
    <name type="scientific">Algibacter lectus</name>
    <dbReference type="NCBI Taxonomy" id="221126"/>
    <lineage>
        <taxon>Bacteria</taxon>
        <taxon>Pseudomonadati</taxon>
        <taxon>Bacteroidota</taxon>
        <taxon>Flavobacteriia</taxon>
        <taxon>Flavobacteriales</taxon>
        <taxon>Flavobacteriaceae</taxon>
        <taxon>Algibacter</taxon>
    </lineage>
</organism>
<dbReference type="InterPro" id="IPR050058">
    <property type="entry name" value="Ala-tRNA_ligase"/>
</dbReference>
<keyword evidence="2 11" id="KW-0820">tRNA-binding</keyword>
<dbReference type="NCBIfam" id="TIGR00344">
    <property type="entry name" value="alaS"/>
    <property type="match status" value="1"/>
</dbReference>
<evidence type="ECO:0000256" key="10">
    <source>
        <dbReference type="ARBA" id="ARBA00023146"/>
    </source>
</evidence>
<dbReference type="GO" id="GO:0005524">
    <property type="term" value="F:ATP binding"/>
    <property type="evidence" value="ECO:0007669"/>
    <property type="project" value="UniProtKB-UniRule"/>
</dbReference>
<dbReference type="PROSITE" id="PS50860">
    <property type="entry name" value="AA_TRNA_LIGASE_II_ALA"/>
    <property type="match status" value="1"/>
</dbReference>
<comment type="function">
    <text evidence="11">Catalyzes the attachment of alanine to tRNA(Ala) in a two-step reaction: alanine is first activated by ATP to form Ala-AMP and then transferred to the acceptor end of tRNA(Ala). Also edits incorrectly charged Ser-tRNA(Ala) and Gly-tRNA(Ala) via its editing domain.</text>
</comment>
<dbReference type="AlphaFoldDB" id="A0A090WRZ1"/>
<comment type="subcellular location">
    <subcellularLocation>
        <location evidence="11">Cytoplasm</location>
    </subcellularLocation>
</comment>
<dbReference type="SUPFAM" id="SSF101353">
    <property type="entry name" value="Putative anticodon-binding domain of alanyl-tRNA synthetase (AlaRS)"/>
    <property type="match status" value="1"/>
</dbReference>
<comment type="similarity">
    <text evidence="1 11">Belongs to the class-II aminoacyl-tRNA synthetase family.</text>
</comment>
<dbReference type="InterPro" id="IPR023033">
    <property type="entry name" value="Ala_tRNA_ligase_euk/bac"/>
</dbReference>
<evidence type="ECO:0000256" key="9">
    <source>
        <dbReference type="ARBA" id="ARBA00022917"/>
    </source>
</evidence>
<dbReference type="InterPro" id="IPR012947">
    <property type="entry name" value="tRNA_SAD"/>
</dbReference>
<dbReference type="GO" id="GO:0002161">
    <property type="term" value="F:aminoacyl-tRNA deacylase activity"/>
    <property type="evidence" value="ECO:0007669"/>
    <property type="project" value="TreeGrafter"/>
</dbReference>
<dbReference type="GO" id="GO:0006419">
    <property type="term" value="P:alanyl-tRNA aminoacylation"/>
    <property type="evidence" value="ECO:0007669"/>
    <property type="project" value="UniProtKB-UniRule"/>
</dbReference>
<dbReference type="Gene3D" id="2.40.30.130">
    <property type="match status" value="1"/>
</dbReference>
<dbReference type="SMART" id="SM00863">
    <property type="entry name" value="tRNA_SAD"/>
    <property type="match status" value="1"/>
</dbReference>
<dbReference type="Pfam" id="PF01411">
    <property type="entry name" value="tRNA-synt_2c"/>
    <property type="match status" value="1"/>
</dbReference>
<dbReference type="PRINTS" id="PR00980">
    <property type="entry name" value="TRNASYNTHALA"/>
</dbReference>
<dbReference type="GO" id="GO:0000049">
    <property type="term" value="F:tRNA binding"/>
    <property type="evidence" value="ECO:0007669"/>
    <property type="project" value="UniProtKB-KW"/>
</dbReference>
<comment type="cofactor">
    <cofactor evidence="11">
        <name>Zn(2+)</name>
        <dbReference type="ChEBI" id="CHEBI:29105"/>
    </cofactor>
    <text evidence="11">Binds 1 zinc ion per subunit.</text>
</comment>
<feature type="binding site" evidence="11">
    <location>
        <position position="469"/>
    </location>
    <ligand>
        <name>Zn(2+)</name>
        <dbReference type="ChEBI" id="CHEBI:29105"/>
    </ligand>
</feature>
<accession>A0A090WRZ1</accession>
<dbReference type="Gene3D" id="3.30.54.20">
    <property type="match status" value="1"/>
</dbReference>
<comment type="catalytic activity">
    <reaction evidence="11">
        <text>tRNA(Ala) + L-alanine + ATP = L-alanyl-tRNA(Ala) + AMP + diphosphate</text>
        <dbReference type="Rhea" id="RHEA:12540"/>
        <dbReference type="Rhea" id="RHEA-COMP:9657"/>
        <dbReference type="Rhea" id="RHEA-COMP:9923"/>
        <dbReference type="ChEBI" id="CHEBI:30616"/>
        <dbReference type="ChEBI" id="CHEBI:33019"/>
        <dbReference type="ChEBI" id="CHEBI:57972"/>
        <dbReference type="ChEBI" id="CHEBI:78442"/>
        <dbReference type="ChEBI" id="CHEBI:78497"/>
        <dbReference type="ChEBI" id="CHEBI:456215"/>
        <dbReference type="EC" id="6.1.1.7"/>
    </reaction>
</comment>
<dbReference type="Gene3D" id="3.30.930.10">
    <property type="entry name" value="Bira Bifunctional Protein, Domain 2"/>
    <property type="match status" value="1"/>
</dbReference>
<dbReference type="Gene3D" id="3.10.310.40">
    <property type="match status" value="1"/>
</dbReference>
<dbReference type="GO" id="GO:0004813">
    <property type="term" value="F:alanine-tRNA ligase activity"/>
    <property type="evidence" value="ECO:0007669"/>
    <property type="project" value="UniProtKB-UniRule"/>
</dbReference>
<dbReference type="EMBL" id="BBNU01000004">
    <property type="protein sequence ID" value="GAL78968.1"/>
    <property type="molecule type" value="Genomic_DNA"/>
</dbReference>
<dbReference type="GO" id="GO:0008270">
    <property type="term" value="F:zinc ion binding"/>
    <property type="evidence" value="ECO:0007669"/>
    <property type="project" value="UniProtKB-UniRule"/>
</dbReference>
<feature type="binding site" evidence="11">
    <location>
        <position position="465"/>
    </location>
    <ligand>
        <name>Zn(2+)</name>
        <dbReference type="ChEBI" id="CHEBI:29105"/>
    </ligand>
</feature>
<dbReference type="FunFam" id="3.30.54.20:FF:000001">
    <property type="entry name" value="Alanine--tRNA ligase"/>
    <property type="match status" value="1"/>
</dbReference>
<gene>
    <name evidence="11" type="primary">alaS</name>
    <name evidence="13" type="ORF">JCM19274_3526</name>
</gene>
<feature type="binding site" evidence="11">
    <location>
        <position position="363"/>
    </location>
    <ligand>
        <name>Zn(2+)</name>
        <dbReference type="ChEBI" id="CHEBI:29105"/>
    </ligand>
</feature>
<keyword evidence="9 11" id="KW-0648">Protein biosynthesis</keyword>
<keyword evidence="11" id="KW-0963">Cytoplasm</keyword>
<evidence type="ECO:0000256" key="5">
    <source>
        <dbReference type="ARBA" id="ARBA00022741"/>
    </source>
</evidence>
<dbReference type="PANTHER" id="PTHR11777:SF9">
    <property type="entry name" value="ALANINE--TRNA LIGASE, CYTOPLASMIC"/>
    <property type="match status" value="1"/>
</dbReference>
<keyword evidence="4 11" id="KW-0479">Metal-binding</keyword>
<dbReference type="InterPro" id="IPR009000">
    <property type="entry name" value="Transl_B-barrel_sf"/>
</dbReference>
<dbReference type="SUPFAM" id="SSF55681">
    <property type="entry name" value="Class II aaRS and biotin synthetases"/>
    <property type="match status" value="1"/>
</dbReference>
<evidence type="ECO:0000256" key="11">
    <source>
        <dbReference type="HAMAP-Rule" id="MF_00036"/>
    </source>
</evidence>
<comment type="domain">
    <text evidence="11">Consists of three domains; the N-terminal catalytic domain, the editing domain and the C-terminal C-Ala domain. The editing domain removes incorrectly charged amino acids, while the C-Ala domain, along with tRNA(Ala), serves as a bridge to cooperatively bring together the editing and aminoacylation centers thus stimulating deacylation of misacylated tRNAs.</text>
</comment>
<dbReference type="FunFam" id="3.10.310.40:FF:000001">
    <property type="entry name" value="Alanine--tRNA ligase"/>
    <property type="match status" value="1"/>
</dbReference>
<evidence type="ECO:0000256" key="6">
    <source>
        <dbReference type="ARBA" id="ARBA00022833"/>
    </source>
</evidence>
<evidence type="ECO:0000256" key="7">
    <source>
        <dbReference type="ARBA" id="ARBA00022840"/>
    </source>
</evidence>
<dbReference type="InterPro" id="IPR045864">
    <property type="entry name" value="aa-tRNA-synth_II/BPL/LPL"/>
</dbReference>
<evidence type="ECO:0000313" key="13">
    <source>
        <dbReference type="EMBL" id="GAL78968.1"/>
    </source>
</evidence>
<dbReference type="InterPro" id="IPR002318">
    <property type="entry name" value="Ala-tRNA-lgiase_IIc"/>
</dbReference>
<feature type="binding site" evidence="11">
    <location>
        <position position="367"/>
    </location>
    <ligand>
        <name>Zn(2+)</name>
        <dbReference type="ChEBI" id="CHEBI:29105"/>
    </ligand>
</feature>
<dbReference type="Pfam" id="PF07973">
    <property type="entry name" value="tRNA_SAD"/>
    <property type="match status" value="1"/>
</dbReference>
<sequence length="686" mass="76955">MDHPQVVEIWNLVFMQYNRKANGSLEALPDKHIDTGMGGFERLCMVLQGVQSNYDTDVFTPIIREIEAVTNKTYNKDEEVDVAIRVISDHVRAVAFSIADGQLPSNTGAGYVIRRILRRAVRYGFTFLEKKEPFIYRLVTVLSEKMGDAFPELKAQKQLIENVIKEEEQSFLRTLDQGLVLLNRIVETTKGDTVSGEKAFELYDTYGFPIDLTALILSEKGLKLDEKGFNEELQKQKNRSRAASEMSTDDWTILSNDSEEEFVGYDSLEANVKLTRYRKVVSKKDGEMYQLVFNLTPFYPEGGGQVGDKGYLEDAHGDVVYILDTKKESNVIIHFAKNLPKHINENFKAVVDEKQRNRTESNHTATHLLHQALREILGTHVEQKGSAVNSKYLRFDFSHFSKLTTEELQDVENFVNARIEGKLPLVEKRNVPKEEAIADGAMSLFGEKYGDTVRAIRFGQSIELCGGTHVKNTGDIWHFKIVSEGAVAAGIRRIEAITNDAVKDFYSENNRTFFEMKDLLNNAKEPVKALQNLQDENTSLKKQIEGLLKDKAKNIKGELRSELAEINGIQFLAKKLDLDAGGLKDVAFDLGSQFDNLFLLFATEQNGKALLSCYISKELVESKGLNAGQVVRELGKHIQGGGGGQPFFATAGGKNPDGITKALDGGKGLYWIKQNSFSPLLIIKKR</sequence>
<protein>
    <recommendedName>
        <fullName evidence="11">Alanine--tRNA ligase</fullName>
        <ecNumber evidence="11">6.1.1.7</ecNumber>
    </recommendedName>
    <alternativeName>
        <fullName evidence="11">Alanyl-tRNA synthetase</fullName>
        <shortName evidence="11">AlaRS</shortName>
    </alternativeName>
</protein>
<keyword evidence="3 11" id="KW-0436">Ligase</keyword>
<proteinExistence type="inferred from homology"/>
<evidence type="ECO:0000256" key="2">
    <source>
        <dbReference type="ARBA" id="ARBA00022555"/>
    </source>
</evidence>
<dbReference type="Gene3D" id="3.30.980.10">
    <property type="entry name" value="Threonyl-trna Synthetase, Chain A, domain 2"/>
    <property type="match status" value="1"/>
</dbReference>
<dbReference type="InterPro" id="IPR018165">
    <property type="entry name" value="Ala-tRNA-synth_IIc_core"/>
</dbReference>
<dbReference type="InterPro" id="IPR018162">
    <property type="entry name" value="Ala-tRNA-ligase_IIc_anticod-bd"/>
</dbReference>
<dbReference type="InterPro" id="IPR003156">
    <property type="entry name" value="DHHA1_dom"/>
</dbReference>